<keyword evidence="3" id="KW-1133">Transmembrane helix</keyword>
<feature type="region of interest" description="Disordered" evidence="2">
    <location>
        <begin position="471"/>
        <end position="508"/>
    </location>
</feature>
<gene>
    <name evidence="5" type="ORF">CTI12_AA003890</name>
</gene>
<keyword evidence="3" id="KW-0472">Membrane</keyword>
<evidence type="ECO:0000256" key="2">
    <source>
        <dbReference type="SAM" id="MobiDB-lite"/>
    </source>
</evidence>
<feature type="region of interest" description="Disordered" evidence="2">
    <location>
        <begin position="1"/>
        <end position="30"/>
    </location>
</feature>
<dbReference type="PANTHER" id="PTHR35705">
    <property type="entry name" value="WPP DOMAIN-INTERACTING TAIL-ANCHORED PROTEIN 1"/>
    <property type="match status" value="1"/>
</dbReference>
<feature type="transmembrane region" description="Helical" evidence="3">
    <location>
        <begin position="526"/>
        <end position="546"/>
    </location>
</feature>
<keyword evidence="3" id="KW-0812">Transmembrane</keyword>
<reference evidence="5 6" key="1">
    <citation type="journal article" date="2018" name="Mol. Plant">
        <title>The genome of Artemisia annua provides insight into the evolution of Asteraceae family and artemisinin biosynthesis.</title>
        <authorList>
            <person name="Shen Q."/>
            <person name="Zhang L."/>
            <person name="Liao Z."/>
            <person name="Wang S."/>
            <person name="Yan T."/>
            <person name="Shi P."/>
            <person name="Liu M."/>
            <person name="Fu X."/>
            <person name="Pan Q."/>
            <person name="Wang Y."/>
            <person name="Lv Z."/>
            <person name="Lu X."/>
            <person name="Zhang F."/>
            <person name="Jiang W."/>
            <person name="Ma Y."/>
            <person name="Chen M."/>
            <person name="Hao X."/>
            <person name="Li L."/>
            <person name="Tang Y."/>
            <person name="Lv G."/>
            <person name="Zhou Y."/>
            <person name="Sun X."/>
            <person name="Brodelius P.E."/>
            <person name="Rose J.K.C."/>
            <person name="Tang K."/>
        </authorList>
    </citation>
    <scope>NUCLEOTIDE SEQUENCE [LARGE SCALE GENOMIC DNA]</scope>
    <source>
        <strain evidence="6">cv. Huhao1</strain>
        <tissue evidence="5">Leaf</tissue>
    </source>
</reference>
<keyword evidence="6" id="KW-1185">Reference proteome</keyword>
<feature type="coiled-coil region" evidence="1">
    <location>
        <begin position="283"/>
        <end position="412"/>
    </location>
</feature>
<dbReference type="EMBL" id="PKPP01000008">
    <property type="protein sequence ID" value="PWA99738.1"/>
    <property type="molecule type" value="Genomic_DNA"/>
</dbReference>
<evidence type="ECO:0000256" key="1">
    <source>
        <dbReference type="SAM" id="Coils"/>
    </source>
</evidence>
<dbReference type="Pfam" id="PF26581">
    <property type="entry name" value="WIT1_2_N"/>
    <property type="match status" value="1"/>
</dbReference>
<organism evidence="5 6">
    <name type="scientific">Artemisia annua</name>
    <name type="common">Sweet wormwood</name>
    <dbReference type="NCBI Taxonomy" id="35608"/>
    <lineage>
        <taxon>Eukaryota</taxon>
        <taxon>Viridiplantae</taxon>
        <taxon>Streptophyta</taxon>
        <taxon>Embryophyta</taxon>
        <taxon>Tracheophyta</taxon>
        <taxon>Spermatophyta</taxon>
        <taxon>Magnoliopsida</taxon>
        <taxon>eudicotyledons</taxon>
        <taxon>Gunneridae</taxon>
        <taxon>Pentapetalae</taxon>
        <taxon>asterids</taxon>
        <taxon>campanulids</taxon>
        <taxon>Asterales</taxon>
        <taxon>Asteraceae</taxon>
        <taxon>Asteroideae</taxon>
        <taxon>Anthemideae</taxon>
        <taxon>Artemisiinae</taxon>
        <taxon>Artemisia</taxon>
    </lineage>
</organism>
<protein>
    <submittedName>
        <fullName evidence="5">WPP domain-interacting protein 2</fullName>
    </submittedName>
</protein>
<keyword evidence="1" id="KW-0175">Coiled coil</keyword>
<evidence type="ECO:0000256" key="3">
    <source>
        <dbReference type="SAM" id="Phobius"/>
    </source>
</evidence>
<name>A0A2U1QP26_ARTAN</name>
<dbReference type="InterPro" id="IPR039976">
    <property type="entry name" value="WIT1/WIT2"/>
</dbReference>
<dbReference type="AlphaFoldDB" id="A0A2U1QP26"/>
<proteinExistence type="predicted"/>
<dbReference type="PANTHER" id="PTHR35705:SF1">
    <property type="entry name" value="WPP DOMAIN-INTERACTING TAIL-ANCHORED PROTEIN 1"/>
    <property type="match status" value="1"/>
</dbReference>
<comment type="caution">
    <text evidence="5">The sequence shown here is derived from an EMBL/GenBank/DDBJ whole genome shotgun (WGS) entry which is preliminary data.</text>
</comment>
<evidence type="ECO:0000259" key="4">
    <source>
        <dbReference type="Pfam" id="PF26581"/>
    </source>
</evidence>
<feature type="compositionally biased region" description="Polar residues" evidence="2">
    <location>
        <begin position="7"/>
        <end position="23"/>
    </location>
</feature>
<dbReference type="OrthoDB" id="1936068at2759"/>
<feature type="compositionally biased region" description="Basic and acidic residues" evidence="2">
    <location>
        <begin position="471"/>
        <end position="493"/>
    </location>
</feature>
<dbReference type="STRING" id="35608.A0A2U1QP26"/>
<evidence type="ECO:0000313" key="5">
    <source>
        <dbReference type="EMBL" id="PWA99738.1"/>
    </source>
</evidence>
<feature type="coiled-coil region" evidence="1">
    <location>
        <begin position="126"/>
        <end position="153"/>
    </location>
</feature>
<dbReference type="InterPro" id="IPR058610">
    <property type="entry name" value="WIT1_2_N"/>
</dbReference>
<dbReference type="Proteomes" id="UP000245207">
    <property type="component" value="Unassembled WGS sequence"/>
</dbReference>
<accession>A0A2U1QP26</accession>
<feature type="domain" description="WIT1/2 N-terminal helical bundle" evidence="4">
    <location>
        <begin position="29"/>
        <end position="164"/>
    </location>
</feature>
<sequence>MDATANYDASSRTSSLHSGGPSKTSRDSESTGEIIARFELDIAFICERLTNLNLLSMHVETRESDFEPFVSDMDLELVVKLLEYDLLAGVLGSEVKLLETHISDLQIEKSNVSEFLLSRKHLGEPVVGMEDMLQDSEKSLAQLLEQVLDLKVRSASFERNVLRFAGNDDYIESSKDDIEQKEKMKMQTVEHQRHILRMLEKSLEREIDSEKRVFELTQIEETLTMRVRILEEEVVYAEEVAETTLENFYEADHSSELLMETSKELLGRIKMLHFNLKGSAQREAELESNLLKLQLANEKASTQVKVEKEDNAQELKDSNEKVVSLEKQLSDTNVKLQNVEACYEASLEDKSMLQFTIKDMENVIEDLKRKVTRAEGQTNSMEDKCIFLSEANDDLKKELSTVKGRVKFLETSLHQMEEAKKASAKDISIRSKFITDLVMQMAHQRERLQKQILSLKHENKILVKSLRKRDEGRGGKLSHDDKASSDFTAENKEALSSNSEVEMAGDETVMDSTETVRNIDARQLKLLDMVKVILVLIIPIIGYYFYQYQAV</sequence>
<evidence type="ECO:0000313" key="6">
    <source>
        <dbReference type="Proteomes" id="UP000245207"/>
    </source>
</evidence>